<reference evidence="1 3" key="1">
    <citation type="submission" date="2017-12" db="EMBL/GenBank/DDBJ databases">
        <title>Phylogenetic diversity of female urinary microbiome.</title>
        <authorList>
            <person name="Thomas-White K."/>
            <person name="Wolfe A.J."/>
        </authorList>
    </citation>
    <scope>NUCLEOTIDE SEQUENCE [LARGE SCALE GENOMIC DNA]</scope>
    <source>
        <strain evidence="1 3">UMB0119</strain>
    </source>
</reference>
<dbReference type="Proteomes" id="UP000255124">
    <property type="component" value="Unassembled WGS sequence"/>
</dbReference>
<name>A0A2I1M910_9FIRM</name>
<dbReference type="AlphaFoldDB" id="A0A2I1M910"/>
<reference evidence="2 4" key="2">
    <citation type="submission" date="2018-06" db="EMBL/GenBank/DDBJ databases">
        <authorList>
            <consortium name="Pathogen Informatics"/>
            <person name="Doyle S."/>
        </authorList>
    </citation>
    <scope>NUCLEOTIDE SEQUENCE [LARGE SCALE GENOMIC DNA]</scope>
    <source>
        <strain evidence="2 4">NCTC9810</strain>
    </source>
</reference>
<gene>
    <name evidence="1" type="ORF">CYJ34_05290</name>
    <name evidence="2" type="ORF">NCTC9810_00146</name>
</gene>
<dbReference type="EMBL" id="UFTA01000002">
    <property type="protein sequence ID" value="SUU91848.1"/>
    <property type="molecule type" value="Genomic_DNA"/>
</dbReference>
<protein>
    <submittedName>
        <fullName evidence="1">GntR family transcriptional regulator</fullName>
    </submittedName>
</protein>
<evidence type="ECO:0000313" key="4">
    <source>
        <dbReference type="Proteomes" id="UP000255124"/>
    </source>
</evidence>
<proteinExistence type="predicted"/>
<organism evidence="1 3">
    <name type="scientific">Anaerococcus octavius</name>
    <dbReference type="NCBI Taxonomy" id="54007"/>
    <lineage>
        <taxon>Bacteria</taxon>
        <taxon>Bacillati</taxon>
        <taxon>Bacillota</taxon>
        <taxon>Tissierellia</taxon>
        <taxon>Tissierellales</taxon>
        <taxon>Peptoniphilaceae</taxon>
        <taxon>Anaerococcus</taxon>
    </lineage>
</organism>
<keyword evidence="3" id="KW-1185">Reference proteome</keyword>
<evidence type="ECO:0000313" key="3">
    <source>
        <dbReference type="Proteomes" id="UP000234335"/>
    </source>
</evidence>
<dbReference type="Proteomes" id="UP000234335">
    <property type="component" value="Unassembled WGS sequence"/>
</dbReference>
<sequence>MIYKNKQNQMRDFVILSLINGSIRPGDPLFEKKFFTSKFKVNPSYVDEVFKELEKEEIITKNGRKYIVCASNEKINWLKVEILHEYISDFMDNISSIGMTVDEAIEILQQRNQANG</sequence>
<dbReference type="Gene3D" id="1.10.10.10">
    <property type="entry name" value="Winged helix-like DNA-binding domain superfamily/Winged helix DNA-binding domain"/>
    <property type="match status" value="1"/>
</dbReference>
<dbReference type="EMBL" id="PKGS01000003">
    <property type="protein sequence ID" value="PKZ16614.1"/>
    <property type="molecule type" value="Genomic_DNA"/>
</dbReference>
<evidence type="ECO:0000313" key="2">
    <source>
        <dbReference type="EMBL" id="SUU91848.1"/>
    </source>
</evidence>
<dbReference type="InterPro" id="IPR036388">
    <property type="entry name" value="WH-like_DNA-bd_sf"/>
</dbReference>
<dbReference type="RefSeq" id="WP_101540275.1">
    <property type="nucleotide sequence ID" value="NZ_CALTZC010000015.1"/>
</dbReference>
<dbReference type="OrthoDB" id="1690861at2"/>
<evidence type="ECO:0000313" key="1">
    <source>
        <dbReference type="EMBL" id="PKZ16614.1"/>
    </source>
</evidence>
<accession>A0A2I1M910</accession>